<dbReference type="RefSeq" id="WP_255910364.1">
    <property type="nucleotide sequence ID" value="NZ_JANFQO010000001.1"/>
</dbReference>
<gene>
    <name evidence="1" type="ORF">NM961_01130</name>
</gene>
<evidence type="ECO:0008006" key="3">
    <source>
        <dbReference type="Google" id="ProtNLM"/>
    </source>
</evidence>
<comment type="caution">
    <text evidence="1">The sequence shown here is derived from an EMBL/GenBank/DDBJ whole genome shotgun (WGS) entry which is preliminary data.</text>
</comment>
<sequence>MASFPKIDSPCPLRWKEMPSAGRDFCTLCKRQVHNLDAMSLDERRAFLASCSGEVCVAYTVPRKPLRAAAAGLGLAAALSLTPALAEPPAAMSPVAQQSLLPGEPKADCDTPPEEEEFLPIVYLGGVRNPAAAQLELETADNDLPELPVIDDDALLPAAEFVAPPQDAAKPR</sequence>
<accession>A0ABT1QL95</accession>
<evidence type="ECO:0000313" key="2">
    <source>
        <dbReference type="Proteomes" id="UP001165498"/>
    </source>
</evidence>
<organism evidence="1 2">
    <name type="scientific">Tahibacter harae</name>
    <dbReference type="NCBI Taxonomy" id="2963937"/>
    <lineage>
        <taxon>Bacteria</taxon>
        <taxon>Pseudomonadati</taxon>
        <taxon>Pseudomonadota</taxon>
        <taxon>Gammaproteobacteria</taxon>
        <taxon>Lysobacterales</taxon>
        <taxon>Rhodanobacteraceae</taxon>
        <taxon>Tahibacter</taxon>
    </lineage>
</organism>
<name>A0ABT1QL95_9GAMM</name>
<proteinExistence type="predicted"/>
<dbReference type="Proteomes" id="UP001165498">
    <property type="component" value="Unassembled WGS sequence"/>
</dbReference>
<reference evidence="1" key="1">
    <citation type="submission" date="2022-07" db="EMBL/GenBank/DDBJ databases">
        <title>Tahibacter sp., a new gammaproteobacterium isolated from the silt sample collected at pig farm.</title>
        <authorList>
            <person name="Chen H."/>
        </authorList>
    </citation>
    <scope>NUCLEOTIDE SEQUENCE</scope>
    <source>
        <strain evidence="1">P2K</strain>
    </source>
</reference>
<dbReference type="EMBL" id="JANFQO010000001">
    <property type="protein sequence ID" value="MCQ4163301.1"/>
    <property type="molecule type" value="Genomic_DNA"/>
</dbReference>
<protein>
    <recommendedName>
        <fullName evidence="3">Secreted protein</fullName>
    </recommendedName>
</protein>
<evidence type="ECO:0000313" key="1">
    <source>
        <dbReference type="EMBL" id="MCQ4163301.1"/>
    </source>
</evidence>
<keyword evidence="2" id="KW-1185">Reference proteome</keyword>